<proteinExistence type="predicted"/>
<name>A0A0M4RE98_9CAUD</name>
<sequence length="76" mass="8809">MHDEGPSLASLLKYGCQVTHFKNSRGWLETPDGRFFKPEPAKVQFIKGKNKPFIYIQRINKGFLLTLAELFKKLIK</sequence>
<keyword evidence="2" id="KW-1185">Reference proteome</keyword>
<evidence type="ECO:0000313" key="2">
    <source>
        <dbReference type="Proteomes" id="UP000201962"/>
    </source>
</evidence>
<dbReference type="KEGG" id="vg:26644663"/>
<dbReference type="RefSeq" id="YP_009218854.1">
    <property type="nucleotide sequence ID" value="NC_029015.2"/>
</dbReference>
<dbReference type="Pfam" id="PF10893">
    <property type="entry name" value="Phage_186_Fil"/>
    <property type="match status" value="1"/>
</dbReference>
<dbReference type="GeneID" id="26644663"/>
<protein>
    <recommendedName>
        <fullName evidence="3">DUF2724 domain-containing protein</fullName>
    </recommendedName>
</protein>
<gene>
    <name evidence="1" type="ORF">SEN4_39</name>
</gene>
<dbReference type="EMBL" id="KT630645">
    <property type="protein sequence ID" value="ALF02329.1"/>
    <property type="molecule type" value="Genomic_DNA"/>
</dbReference>
<accession>A0A0M4RE98</accession>
<reference evidence="1 2" key="1">
    <citation type="submission" date="2016-11" db="EMBL/GenBank/DDBJ databases">
        <title>Phages of Salmonella enterica subsp. salamae and subsp. diarizonae: novel phages with a mosaic genome structure and activity against pathogenic S. enterica subsp. enterica isolates.</title>
        <authorList>
            <person name="Pastekova L."/>
            <person name="Bosak J."/>
            <person name="Dedicova D."/>
            <person name="Benada O."/>
            <person name="Smarda J."/>
            <person name="Smajs D."/>
        </authorList>
    </citation>
    <scope>NUCLEOTIDE SEQUENCE [LARGE SCALE GENOMIC DNA]</scope>
    <source>
        <strain evidence="1">SEN4</strain>
    </source>
</reference>
<organism evidence="1 2">
    <name type="scientific">Salmonella phage SEN4</name>
    <dbReference type="NCBI Taxonomy" id="1647465"/>
    <lineage>
        <taxon>Viruses</taxon>
        <taxon>Duplodnaviria</taxon>
        <taxon>Heunggongvirae</taxon>
        <taxon>Uroviricota</taxon>
        <taxon>Caudoviricetes</taxon>
        <taxon>Peduoviridae</taxon>
        <taxon>Senquatrovirus</taxon>
        <taxon>Senquatrovirus SEN4</taxon>
    </lineage>
</organism>
<evidence type="ECO:0008006" key="3">
    <source>
        <dbReference type="Google" id="ProtNLM"/>
    </source>
</evidence>
<evidence type="ECO:0000313" key="1">
    <source>
        <dbReference type="EMBL" id="ALF02329.1"/>
    </source>
</evidence>
<dbReference type="Proteomes" id="UP000201962">
    <property type="component" value="Segment"/>
</dbReference>
<dbReference type="InterPro" id="IPR021221">
    <property type="entry name" value="Fil"/>
</dbReference>